<dbReference type="AlphaFoldDB" id="A0A4R0NFB5"/>
<reference evidence="2 3" key="1">
    <citation type="submission" date="2019-02" db="EMBL/GenBank/DDBJ databases">
        <title>Pedobacter sp. RP-3-8 sp. nov., isolated from Arctic soil.</title>
        <authorList>
            <person name="Dahal R.H."/>
        </authorList>
    </citation>
    <scope>NUCLEOTIDE SEQUENCE [LARGE SCALE GENOMIC DNA]</scope>
    <source>
        <strain evidence="2 3">RP-3-8</strain>
    </source>
</reference>
<dbReference type="GO" id="GO:0032259">
    <property type="term" value="P:methylation"/>
    <property type="evidence" value="ECO:0007669"/>
    <property type="project" value="UniProtKB-KW"/>
</dbReference>
<protein>
    <submittedName>
        <fullName evidence="2">Methyltransferase domain-containing protein</fullName>
    </submittedName>
</protein>
<name>A0A4R0NFB5_9SPHI</name>
<dbReference type="OrthoDB" id="9815944at2"/>
<dbReference type="SUPFAM" id="SSF53335">
    <property type="entry name" value="S-adenosyl-L-methionine-dependent methyltransferases"/>
    <property type="match status" value="1"/>
</dbReference>
<dbReference type="EMBL" id="SJSM01000001">
    <property type="protein sequence ID" value="TCC99170.1"/>
    <property type="molecule type" value="Genomic_DNA"/>
</dbReference>
<dbReference type="SUPFAM" id="SSF52540">
    <property type="entry name" value="P-loop containing nucleoside triphosphate hydrolases"/>
    <property type="match status" value="1"/>
</dbReference>
<keyword evidence="3" id="KW-1185">Reference proteome</keyword>
<evidence type="ECO:0000313" key="3">
    <source>
        <dbReference type="Proteomes" id="UP000291117"/>
    </source>
</evidence>
<gene>
    <name evidence="2" type="ORF">EZ444_00355</name>
</gene>
<keyword evidence="2" id="KW-0808">Transferase</keyword>
<dbReference type="GO" id="GO:0016887">
    <property type="term" value="F:ATP hydrolysis activity"/>
    <property type="evidence" value="ECO:0007669"/>
    <property type="project" value="InterPro"/>
</dbReference>
<accession>A0A4R0NFB5</accession>
<dbReference type="CDD" id="cd02440">
    <property type="entry name" value="AdoMet_MTases"/>
    <property type="match status" value="1"/>
</dbReference>
<dbReference type="PANTHER" id="PTHR43581:SF4">
    <property type="entry name" value="ATP_GTP PHOSPHATASE"/>
    <property type="match status" value="1"/>
</dbReference>
<keyword evidence="2" id="KW-0489">Methyltransferase</keyword>
<dbReference type="PANTHER" id="PTHR43581">
    <property type="entry name" value="ATP/GTP PHOSPHATASE"/>
    <property type="match status" value="1"/>
</dbReference>
<comment type="caution">
    <text evidence="2">The sequence shown here is derived from an EMBL/GenBank/DDBJ whole genome shotgun (WGS) entry which is preliminary data.</text>
</comment>
<evidence type="ECO:0000313" key="2">
    <source>
        <dbReference type="EMBL" id="TCC99170.1"/>
    </source>
</evidence>
<dbReference type="RefSeq" id="WP_131606115.1">
    <property type="nucleotide sequence ID" value="NZ_SJSM01000001.1"/>
</dbReference>
<sequence>MKITKINIPPTNGLQNIEMDRLCEVILLAGKNGSGKTRILNLIKSTLIAKPKKTIIETAKAHINHNEQIIKNADKSLDQLNHTLNVTTNEVLKINLLNTIAEKKETTKRAQDQSNAYQKVLNWDLLETSELSENYPSVLFVPKVLTLGNTNDIAKSNLQSAAAHTDKAGTDMLAQGTFAKIVIVQERYFNATHPEFKPNQDDIDKAIADYDRLQNIIEIFLGTRLGRTINGDSTLFDFPLGEAMLSDGQKILLQFCIALYSQEDDLKDLILFMDEPENHLHPAVIIEIIDRIKMTVPNGQIWIATHSVPLLAHFDPSNIWYVEKGKCRHAGKIPGQVLESLLGGEEQIAKLQDFIGLPAQYASTRYAFECLLPPTVVVTSANDPQSLQIREALLNRKNGSLKVLDYGAGKGRLISNLHDLEETSQEALLEDFDYIAFDKYPSDRDQCEVSLSKVYGSATDRYYSSTNDLYTRYDKQRFDVVILCNVLHEIDPAEWIGLFKEDGEISQMLAPNGVLLLIEDHQIPIGEKAYKNGFLVLDTPQLRDLFSITEIDKDFIFSDQRGDGRLKAHFIPREYLVRITADSKAKALKSMAKYAHTQIKEIRNKEQSYKNGKLHGFWTQQYANAHFNLGEIQ</sequence>
<dbReference type="GO" id="GO:0005524">
    <property type="term" value="F:ATP binding"/>
    <property type="evidence" value="ECO:0007669"/>
    <property type="project" value="InterPro"/>
</dbReference>
<feature type="domain" description="ATPase AAA-type core" evidence="1">
    <location>
        <begin position="28"/>
        <end position="311"/>
    </location>
</feature>
<dbReference type="InterPro" id="IPR027417">
    <property type="entry name" value="P-loop_NTPase"/>
</dbReference>
<evidence type="ECO:0000259" key="1">
    <source>
        <dbReference type="Pfam" id="PF13304"/>
    </source>
</evidence>
<dbReference type="Gene3D" id="3.40.50.150">
    <property type="entry name" value="Vaccinia Virus protein VP39"/>
    <property type="match status" value="1"/>
</dbReference>
<dbReference type="InterPro" id="IPR003959">
    <property type="entry name" value="ATPase_AAA_core"/>
</dbReference>
<dbReference type="Proteomes" id="UP000291117">
    <property type="component" value="Unassembled WGS sequence"/>
</dbReference>
<dbReference type="Pfam" id="PF13489">
    <property type="entry name" value="Methyltransf_23"/>
    <property type="match status" value="1"/>
</dbReference>
<dbReference type="Pfam" id="PF13304">
    <property type="entry name" value="AAA_21"/>
    <property type="match status" value="1"/>
</dbReference>
<dbReference type="Gene3D" id="3.40.50.300">
    <property type="entry name" value="P-loop containing nucleotide triphosphate hydrolases"/>
    <property type="match status" value="1"/>
</dbReference>
<dbReference type="InterPro" id="IPR029063">
    <property type="entry name" value="SAM-dependent_MTases_sf"/>
</dbReference>
<dbReference type="InterPro" id="IPR051396">
    <property type="entry name" value="Bact_Antivir_Def_Nuclease"/>
</dbReference>
<organism evidence="2 3">
    <name type="scientific">Pedobacter hiemivivus</name>
    <dbReference type="NCBI Taxonomy" id="2530454"/>
    <lineage>
        <taxon>Bacteria</taxon>
        <taxon>Pseudomonadati</taxon>
        <taxon>Bacteroidota</taxon>
        <taxon>Sphingobacteriia</taxon>
        <taxon>Sphingobacteriales</taxon>
        <taxon>Sphingobacteriaceae</taxon>
        <taxon>Pedobacter</taxon>
    </lineage>
</organism>
<dbReference type="GO" id="GO:0008168">
    <property type="term" value="F:methyltransferase activity"/>
    <property type="evidence" value="ECO:0007669"/>
    <property type="project" value="UniProtKB-KW"/>
</dbReference>
<proteinExistence type="predicted"/>
<dbReference type="CDD" id="cd00267">
    <property type="entry name" value="ABC_ATPase"/>
    <property type="match status" value="1"/>
</dbReference>